<name>A0A0K2UDK4_LEPSM</name>
<organism evidence="1">
    <name type="scientific">Lepeophtheirus salmonis</name>
    <name type="common">Salmon louse</name>
    <name type="synonym">Caligus salmonis</name>
    <dbReference type="NCBI Taxonomy" id="72036"/>
    <lineage>
        <taxon>Eukaryota</taxon>
        <taxon>Metazoa</taxon>
        <taxon>Ecdysozoa</taxon>
        <taxon>Arthropoda</taxon>
        <taxon>Crustacea</taxon>
        <taxon>Multicrustacea</taxon>
        <taxon>Hexanauplia</taxon>
        <taxon>Copepoda</taxon>
        <taxon>Siphonostomatoida</taxon>
        <taxon>Caligidae</taxon>
        <taxon>Lepeophtheirus</taxon>
    </lineage>
</organism>
<accession>A0A0K2UDK4</accession>
<dbReference type="EMBL" id="HACA01018967">
    <property type="protein sequence ID" value="CDW36328.1"/>
    <property type="molecule type" value="Transcribed_RNA"/>
</dbReference>
<proteinExistence type="predicted"/>
<sequence length="160" mass="18015">MCLNLEYRFSIFLLTSLSGTNKLCPPGIFFMICRSIFSFSRIAMPESKRMGGRVASKLERKSGGGRFMSTVVIFRDIFCSSARRYKSMKYSWQNKHAPLRRPSMVDAFTISSISGILLEFSSILSLNKYMIILLSSGTHPRAIEAVAQKSTPLTNLFSTM</sequence>
<evidence type="ECO:0000313" key="1">
    <source>
        <dbReference type="EMBL" id="CDW36328.1"/>
    </source>
</evidence>
<protein>
    <submittedName>
        <fullName evidence="1">Uncharacterized protein</fullName>
    </submittedName>
</protein>
<dbReference type="AlphaFoldDB" id="A0A0K2UDK4"/>
<reference evidence="1" key="1">
    <citation type="submission" date="2014-05" db="EMBL/GenBank/DDBJ databases">
        <authorList>
            <person name="Chronopoulou M."/>
        </authorList>
    </citation>
    <scope>NUCLEOTIDE SEQUENCE</scope>
    <source>
        <tissue evidence="1">Whole organism</tissue>
    </source>
</reference>